<dbReference type="InterPro" id="IPR036162">
    <property type="entry name" value="Resolvase-like_N_sf"/>
</dbReference>
<dbReference type="InterPro" id="IPR025827">
    <property type="entry name" value="Zn_ribbon_recom_dom"/>
</dbReference>
<dbReference type="CDD" id="cd03768">
    <property type="entry name" value="SR_ResInv"/>
    <property type="match status" value="1"/>
</dbReference>
<dbReference type="OrthoDB" id="9811097at2"/>
<gene>
    <name evidence="1" type="ORF">K1I37_15900</name>
</gene>
<dbReference type="Gene3D" id="3.90.1750.20">
    <property type="entry name" value="Putative Large Serine Recombinase, Chain B, Domain 2"/>
    <property type="match status" value="1"/>
</dbReference>
<dbReference type="PANTHER" id="PTHR30461:SF23">
    <property type="entry name" value="DNA RECOMBINASE-RELATED"/>
    <property type="match status" value="1"/>
</dbReference>
<dbReference type="GO" id="GO:0000150">
    <property type="term" value="F:DNA strand exchange activity"/>
    <property type="evidence" value="ECO:0007669"/>
    <property type="project" value="InterPro"/>
</dbReference>
<dbReference type="GO" id="GO:0003677">
    <property type="term" value="F:DNA binding"/>
    <property type="evidence" value="ECO:0007669"/>
    <property type="project" value="InterPro"/>
</dbReference>
<dbReference type="SUPFAM" id="SSF53041">
    <property type="entry name" value="Resolvase-like"/>
    <property type="match status" value="1"/>
</dbReference>
<accession>T0CJS3</accession>
<proteinExistence type="predicted"/>
<dbReference type="KEGG" id="aaco:K1I37_15900"/>
<dbReference type="InterPro" id="IPR011109">
    <property type="entry name" value="DNA_bind_recombinase_dom"/>
</dbReference>
<accession>A0A9E6ZGH8</accession>
<dbReference type="eggNOG" id="COG1961">
    <property type="taxonomic scope" value="Bacteria"/>
</dbReference>
<dbReference type="Proteomes" id="UP000829401">
    <property type="component" value="Chromosome"/>
</dbReference>
<dbReference type="PANTHER" id="PTHR30461">
    <property type="entry name" value="DNA-INVERTASE FROM LAMBDOID PROPHAGE"/>
    <property type="match status" value="1"/>
</dbReference>
<dbReference type="STRING" id="1356854.N007_02465"/>
<sequence>MIALYERVSTDEQAQSGFSLDAQKERLEAYCKSQGWTDFEHFTDDGYSGTNMNRPALQRLLRYIGRGQVDTVIVYKLDRLGRKQKDVLYLLEDVFDKHGVAFKSATEPFDTSTPLGRAMLGILAVFGQLERDTIIERTKSGLRQRARRGLWPSASFPFGYKMNDAGVLEIVPSEAEIVREVFRRFIRGDSRKSIAEWMQKRVPNQYVDHYYILNMVRRRTYLGQIVMRGDIFEGQHEAIIDEETFAAAQRELKARTEQRQRGNGGTYLLSKMMTCGECGAWVYYFKSKQKLANGKSAHYLRVQCKNKKASPTLCKTHSFLARDIEALVVRQVRDIQVEPIEMALDNASDHDAILDELESALDKVKDQQNNLLDAVQAGAIPLSVVKERLERLDHERRAIFEQMGDIQRQCASRVDTTPFSQASQMINDLWDDMAPDEQREAIRLLIKNIRVYADKHVEIEWNV</sequence>
<dbReference type="AlphaFoldDB" id="T0CJS3"/>
<dbReference type="EMBL" id="CP080467">
    <property type="protein sequence ID" value="UNO48148.1"/>
    <property type="molecule type" value="Genomic_DNA"/>
</dbReference>
<evidence type="ECO:0000313" key="2">
    <source>
        <dbReference type="Proteomes" id="UP000829401"/>
    </source>
</evidence>
<dbReference type="PROSITE" id="PS51736">
    <property type="entry name" value="RECOMBINASES_3"/>
    <property type="match status" value="1"/>
</dbReference>
<organism evidence="1 2">
    <name type="scientific">Alicyclobacillus acidoterrestris (strain ATCC 49025 / DSM 3922 / CIP 106132 / NCIMB 13137 / GD3B)</name>
    <dbReference type="NCBI Taxonomy" id="1356854"/>
    <lineage>
        <taxon>Bacteria</taxon>
        <taxon>Bacillati</taxon>
        <taxon>Bacillota</taxon>
        <taxon>Bacilli</taxon>
        <taxon>Bacillales</taxon>
        <taxon>Alicyclobacillaceae</taxon>
        <taxon>Alicyclobacillus</taxon>
    </lineage>
</organism>
<keyword evidence="2" id="KW-1185">Reference proteome</keyword>
<dbReference type="PROSITE" id="PS51737">
    <property type="entry name" value="RECOMBINASE_DNA_BIND"/>
    <property type="match status" value="1"/>
</dbReference>
<name>T0CJS3_ALIAG</name>
<dbReference type="RefSeq" id="WP_021295082.1">
    <property type="nucleotide sequence ID" value="NZ_AURB01000035.1"/>
</dbReference>
<dbReference type="Pfam" id="PF00239">
    <property type="entry name" value="Resolvase"/>
    <property type="match status" value="1"/>
</dbReference>
<protein>
    <submittedName>
        <fullName evidence="1">Recombinase family protein</fullName>
    </submittedName>
</protein>
<dbReference type="SMART" id="SM00857">
    <property type="entry name" value="Resolvase"/>
    <property type="match status" value="1"/>
</dbReference>
<dbReference type="InterPro" id="IPR006119">
    <property type="entry name" value="Resolv_N"/>
</dbReference>
<dbReference type="InterPro" id="IPR050639">
    <property type="entry name" value="SSR_resolvase"/>
</dbReference>
<dbReference type="Pfam" id="PF07508">
    <property type="entry name" value="Recombinase"/>
    <property type="match status" value="1"/>
</dbReference>
<dbReference type="Pfam" id="PF13408">
    <property type="entry name" value="Zn_ribbon_recom"/>
    <property type="match status" value="1"/>
</dbReference>
<dbReference type="InterPro" id="IPR038109">
    <property type="entry name" value="DNA_bind_recomb_sf"/>
</dbReference>
<evidence type="ECO:0000313" key="1">
    <source>
        <dbReference type="EMBL" id="UNO48148.1"/>
    </source>
</evidence>
<reference evidence="2" key="1">
    <citation type="journal article" date="2022" name="G3 (Bethesda)">
        <title>Unveiling the complete genome sequence of Alicyclobacillus acidoterrestris DSM 3922T, a taint-producing strain.</title>
        <authorList>
            <person name="Leonardo I.C."/>
            <person name="Barreto Crespo M.T."/>
            <person name="Gaspar F.B."/>
        </authorList>
    </citation>
    <scope>NUCLEOTIDE SEQUENCE [LARGE SCALE GENOMIC DNA]</scope>
    <source>
        <strain evidence="2">DSM 3922</strain>
    </source>
</reference>
<dbReference type="Gene3D" id="3.40.50.1390">
    <property type="entry name" value="Resolvase, N-terminal catalytic domain"/>
    <property type="match status" value="1"/>
</dbReference>